<dbReference type="Pfam" id="PF17921">
    <property type="entry name" value="Integrase_H2C2"/>
    <property type="match status" value="1"/>
</dbReference>
<dbReference type="Proteomes" id="UP000225706">
    <property type="component" value="Unassembled WGS sequence"/>
</dbReference>
<dbReference type="Gene3D" id="3.30.70.270">
    <property type="match status" value="1"/>
</dbReference>
<dbReference type="GO" id="GO:0003676">
    <property type="term" value="F:nucleic acid binding"/>
    <property type="evidence" value="ECO:0007669"/>
    <property type="project" value="InterPro"/>
</dbReference>
<dbReference type="AlphaFoldDB" id="A0A2B4SYL5"/>
<dbReference type="Pfam" id="PF17917">
    <property type="entry name" value="RT_RNaseH"/>
    <property type="match status" value="1"/>
</dbReference>
<dbReference type="InterPro" id="IPR048270">
    <property type="entry name" value="PNMA_C"/>
</dbReference>
<dbReference type="GO" id="GO:0015074">
    <property type="term" value="P:DNA integration"/>
    <property type="evidence" value="ECO:0007669"/>
    <property type="project" value="InterPro"/>
</dbReference>
<dbReference type="PROSITE" id="PS50994">
    <property type="entry name" value="INTEGRASE"/>
    <property type="match status" value="1"/>
</dbReference>
<organism evidence="9 10">
    <name type="scientific">Stylophora pistillata</name>
    <name type="common">Smooth cauliflower coral</name>
    <dbReference type="NCBI Taxonomy" id="50429"/>
    <lineage>
        <taxon>Eukaryota</taxon>
        <taxon>Metazoa</taxon>
        <taxon>Cnidaria</taxon>
        <taxon>Anthozoa</taxon>
        <taxon>Hexacorallia</taxon>
        <taxon>Scleractinia</taxon>
        <taxon>Astrocoeniina</taxon>
        <taxon>Pocilloporidae</taxon>
        <taxon>Stylophora</taxon>
    </lineage>
</organism>
<dbReference type="InterPro" id="IPR041588">
    <property type="entry name" value="Integrase_H2C2"/>
</dbReference>
<dbReference type="PANTHER" id="PTHR37984">
    <property type="entry name" value="PROTEIN CBG26694"/>
    <property type="match status" value="1"/>
</dbReference>
<keyword evidence="1" id="KW-0808">Transferase</keyword>
<dbReference type="GO" id="GO:0004519">
    <property type="term" value="F:endonuclease activity"/>
    <property type="evidence" value="ECO:0007669"/>
    <property type="project" value="UniProtKB-KW"/>
</dbReference>
<evidence type="ECO:0000256" key="4">
    <source>
        <dbReference type="ARBA" id="ARBA00022759"/>
    </source>
</evidence>
<dbReference type="InterPro" id="IPR000477">
    <property type="entry name" value="RT_dom"/>
</dbReference>
<dbReference type="Gene3D" id="1.10.340.70">
    <property type="match status" value="1"/>
</dbReference>
<dbReference type="InterPro" id="IPR043128">
    <property type="entry name" value="Rev_trsase/Diguanyl_cyclase"/>
</dbReference>
<dbReference type="OrthoDB" id="5987886at2759"/>
<dbReference type="Pfam" id="PF14893">
    <property type="entry name" value="PNMA"/>
    <property type="match status" value="1"/>
</dbReference>
<keyword evidence="5" id="KW-0378">Hydrolase</keyword>
<keyword evidence="6" id="KW-0695">RNA-directed DNA polymerase</keyword>
<dbReference type="InterPro" id="IPR041373">
    <property type="entry name" value="RT_RNaseH"/>
</dbReference>
<dbReference type="CDD" id="cd01647">
    <property type="entry name" value="RT_LTR"/>
    <property type="match status" value="1"/>
</dbReference>
<dbReference type="InterPro" id="IPR036397">
    <property type="entry name" value="RNaseH_sf"/>
</dbReference>
<proteinExistence type="predicted"/>
<keyword evidence="4" id="KW-0255">Endonuclease</keyword>
<dbReference type="Pfam" id="PF00665">
    <property type="entry name" value="rve"/>
    <property type="match status" value="1"/>
</dbReference>
<dbReference type="InterPro" id="IPR043502">
    <property type="entry name" value="DNA/RNA_pol_sf"/>
</dbReference>
<evidence type="ECO:0000256" key="1">
    <source>
        <dbReference type="ARBA" id="ARBA00022679"/>
    </source>
</evidence>
<dbReference type="InterPro" id="IPR001584">
    <property type="entry name" value="Integrase_cat-core"/>
</dbReference>
<dbReference type="Gene3D" id="3.10.10.10">
    <property type="entry name" value="HIV Type 1 Reverse Transcriptase, subunit A, domain 1"/>
    <property type="match status" value="1"/>
</dbReference>
<evidence type="ECO:0000313" key="9">
    <source>
        <dbReference type="EMBL" id="PFX33970.1"/>
    </source>
</evidence>
<dbReference type="FunFam" id="3.10.20.370:FF:000001">
    <property type="entry name" value="Retrovirus-related Pol polyprotein from transposon 17.6-like protein"/>
    <property type="match status" value="1"/>
</dbReference>
<reference evidence="10" key="1">
    <citation type="journal article" date="2017" name="bioRxiv">
        <title>Comparative analysis of the genomes of Stylophora pistillata and Acropora digitifera provides evidence for extensive differences between species of corals.</title>
        <authorList>
            <person name="Voolstra C.R."/>
            <person name="Li Y."/>
            <person name="Liew Y.J."/>
            <person name="Baumgarten S."/>
            <person name="Zoccola D."/>
            <person name="Flot J.-F."/>
            <person name="Tambutte S."/>
            <person name="Allemand D."/>
            <person name="Aranda M."/>
        </authorList>
    </citation>
    <scope>NUCLEOTIDE SEQUENCE [LARGE SCALE GENOMIC DNA]</scope>
</reference>
<evidence type="ECO:0000256" key="5">
    <source>
        <dbReference type="ARBA" id="ARBA00022801"/>
    </source>
</evidence>
<evidence type="ECO:0000259" key="7">
    <source>
        <dbReference type="PROSITE" id="PS50878"/>
    </source>
</evidence>
<dbReference type="SUPFAM" id="SSF53098">
    <property type="entry name" value="Ribonuclease H-like"/>
    <property type="match status" value="1"/>
</dbReference>
<dbReference type="GO" id="GO:0016787">
    <property type="term" value="F:hydrolase activity"/>
    <property type="evidence" value="ECO:0007669"/>
    <property type="project" value="UniProtKB-KW"/>
</dbReference>
<dbReference type="GO" id="GO:0003964">
    <property type="term" value="F:RNA-directed DNA polymerase activity"/>
    <property type="evidence" value="ECO:0007669"/>
    <property type="project" value="UniProtKB-KW"/>
</dbReference>
<name>A0A2B4SYL5_STYPI</name>
<protein>
    <submittedName>
        <fullName evidence="9">Transposon Tf2-9 polyprotein</fullName>
    </submittedName>
</protein>
<evidence type="ECO:0000313" key="10">
    <source>
        <dbReference type="Proteomes" id="UP000225706"/>
    </source>
</evidence>
<evidence type="ECO:0000259" key="8">
    <source>
        <dbReference type="PROSITE" id="PS50994"/>
    </source>
</evidence>
<sequence length="1008" mass="114460">MSMSEITSIPLFDPFEQTGSVGPRWDRWKTRLQYYIDARGVTVDNRKRALLLHLARPAVQDILATLSDTGTTYMEALTALNTYFSSQKSLQFERHTFRQAHQMPNESIAQYVTRLRRLGEHCDFDKYSLDEVIKDQFIEHCHSNTLCRRLLREKSTASLGSLLDIARSMESANFQAANIEKNLVPGRLGQRSPTNNANRQRRRPSEFYFGETATMYTLWHRHRRPGMFVILLMKMTVMRHFTLTLTKQKQTSHLPLKVPQFKVCIDSGATANTIDYATYEAINAAKTVPLKPTSVKLRPYGQDNPAPIPLAGSFFGLISSPSGHMDLARFLVLKARNAGCFLSRESSTRLGMLHIAAFTTTEHTPYHAEYQYLLQKFPAVFSGKIGKLKAYHLELNIDPTVRPVVQHSRPTPLHYRAKVEAKLKQLEDQDIIEQVTGPTPWVSPLVIVDKPNGDIRLCVNMCKPNEALRRTHHPYPTAEEILQDLNGSKFFSKMDLKECYHQIKLGESSRHLTAFKTHVGLRCYKRLAYGASVGSEICQHVIGEVLEGSNNVINISDDILVHGTTKEENDKSLENVLLRLQEKNLTVNPAKCLFGVPELNYYGFHISAQGVSPTRIEYTESSTCSHPTQPQKQEAFWDYDTVLAHFDPSLPTQVRHDACKIRIGGALSQKHPAGSIRPVAYASRSLSPVEQRYSRTEREALSRVWACEKFHFYIYGSQFDLVGDHKPLEVLLNGRGNPSPRIERWRLRLQNYNPRIVYQPGIQNGFDFLSRKPVPTNTPRNPLEDYDNSIIVDSLPSAITLQELLVAFESDPTLKIIKECLDTGSWSAAPAPFADLNEELCQKRGILLQNNRIVIPEALRPRILQLAHEGHQGITKVKQHLRQRVWRPGIDTQAERHVRECLGCQIVRPTPPPEPLRMTDPPKQVWHTIHIDYCGPFPSGEYLFVAVDETSRYPEVHVTHSGSAATAITHLNQMFATHGIPEVITSDNVPFGSEEFKAWCKQLSIKHR</sequence>
<dbReference type="SUPFAM" id="SSF56672">
    <property type="entry name" value="DNA/RNA polymerases"/>
    <property type="match status" value="1"/>
</dbReference>
<dbReference type="PANTHER" id="PTHR37984:SF11">
    <property type="entry name" value="INTEGRASE CATALYTIC DOMAIN-CONTAINING PROTEIN"/>
    <property type="match status" value="1"/>
</dbReference>
<dbReference type="InterPro" id="IPR050951">
    <property type="entry name" value="Retrovirus_Pol_polyprotein"/>
</dbReference>
<dbReference type="PROSITE" id="PS50878">
    <property type="entry name" value="RT_POL"/>
    <property type="match status" value="1"/>
</dbReference>
<dbReference type="Gene3D" id="3.10.20.370">
    <property type="match status" value="1"/>
</dbReference>
<feature type="domain" description="Reverse transcriptase" evidence="7">
    <location>
        <begin position="429"/>
        <end position="606"/>
    </location>
</feature>
<gene>
    <name evidence="9" type="primary">Tf2-9</name>
    <name evidence="9" type="ORF">AWC38_SpisGene1044</name>
</gene>
<feature type="domain" description="Integrase catalytic" evidence="8">
    <location>
        <begin position="917"/>
        <end position="1008"/>
    </location>
</feature>
<dbReference type="InterPro" id="IPR012337">
    <property type="entry name" value="RNaseH-like_sf"/>
</dbReference>
<accession>A0A2B4SYL5</accession>
<evidence type="ECO:0000256" key="6">
    <source>
        <dbReference type="ARBA" id="ARBA00022918"/>
    </source>
</evidence>
<keyword evidence="2" id="KW-0548">Nucleotidyltransferase</keyword>
<keyword evidence="3" id="KW-0540">Nuclease</keyword>
<comment type="caution">
    <text evidence="9">The sequence shown here is derived from an EMBL/GenBank/DDBJ whole genome shotgun (WGS) entry which is preliminary data.</text>
</comment>
<dbReference type="Pfam" id="PF00078">
    <property type="entry name" value="RVT_1"/>
    <property type="match status" value="1"/>
</dbReference>
<evidence type="ECO:0000256" key="2">
    <source>
        <dbReference type="ARBA" id="ARBA00022695"/>
    </source>
</evidence>
<evidence type="ECO:0000256" key="3">
    <source>
        <dbReference type="ARBA" id="ARBA00022722"/>
    </source>
</evidence>
<dbReference type="CDD" id="cd09274">
    <property type="entry name" value="RNase_HI_RT_Ty3"/>
    <property type="match status" value="1"/>
</dbReference>
<dbReference type="Gene3D" id="3.30.420.10">
    <property type="entry name" value="Ribonuclease H-like superfamily/Ribonuclease H"/>
    <property type="match status" value="1"/>
</dbReference>
<dbReference type="EMBL" id="LSMT01000007">
    <property type="protein sequence ID" value="PFX33970.1"/>
    <property type="molecule type" value="Genomic_DNA"/>
</dbReference>
<keyword evidence="10" id="KW-1185">Reference proteome</keyword>